<dbReference type="InterPro" id="IPR036196">
    <property type="entry name" value="Ptyr_pPase_sf"/>
</dbReference>
<dbReference type="EMBL" id="FNUT01000005">
    <property type="protein sequence ID" value="SEG13012.1"/>
    <property type="molecule type" value="Genomic_DNA"/>
</dbReference>
<dbReference type="PANTHER" id="PTHR43428">
    <property type="entry name" value="ARSENATE REDUCTASE"/>
    <property type="match status" value="1"/>
</dbReference>
<dbReference type="PANTHER" id="PTHR43428:SF1">
    <property type="entry name" value="ARSENATE REDUCTASE"/>
    <property type="match status" value="1"/>
</dbReference>
<evidence type="ECO:0000313" key="2">
    <source>
        <dbReference type="Proteomes" id="UP000236731"/>
    </source>
</evidence>
<dbReference type="Gene3D" id="3.40.50.2300">
    <property type="match status" value="1"/>
</dbReference>
<accession>A0A1H5XMU1</accession>
<dbReference type="OrthoDB" id="9793058at2"/>
<sequence>MYSLLKETLTNLQNLNAIPAGRKVVLQGLIDYIQERVDKNQPVNLNFICTHNSRRSHFAQVWAQVSASYYRIDHVFCSSGGTEETAVHPQVLETLVRSGCDVHKISDGNNPIFAIKFDGNLPAIIAFSKVFNHGFNPQSQFGAVMTCSHADEGCPFIAGAEARLSIPFEDPKIADGTKEQSAVYEKRSDEIAMEMMYVFSKIKR</sequence>
<dbReference type="SUPFAM" id="SSF52788">
    <property type="entry name" value="Phosphotyrosine protein phosphatases I"/>
    <property type="match status" value="1"/>
</dbReference>
<name>A0A1H5XMU1_9SPHI</name>
<keyword evidence="2" id="KW-1185">Reference proteome</keyword>
<dbReference type="RefSeq" id="WP_103905980.1">
    <property type="nucleotide sequence ID" value="NZ_CP049246.1"/>
</dbReference>
<organism evidence="1 2">
    <name type="scientific">Sphingobacterium lactis</name>
    <dbReference type="NCBI Taxonomy" id="797291"/>
    <lineage>
        <taxon>Bacteria</taxon>
        <taxon>Pseudomonadati</taxon>
        <taxon>Bacteroidota</taxon>
        <taxon>Sphingobacteriia</taxon>
        <taxon>Sphingobacteriales</taxon>
        <taxon>Sphingobacteriaceae</taxon>
        <taxon>Sphingobacterium</taxon>
    </lineage>
</organism>
<dbReference type="Proteomes" id="UP000236731">
    <property type="component" value="Unassembled WGS sequence"/>
</dbReference>
<evidence type="ECO:0000313" key="1">
    <source>
        <dbReference type="EMBL" id="SEG13012.1"/>
    </source>
</evidence>
<proteinExistence type="predicted"/>
<protein>
    <submittedName>
        <fullName evidence="1">Arsenate reductase</fullName>
    </submittedName>
</protein>
<reference evidence="2" key="1">
    <citation type="submission" date="2016-10" db="EMBL/GenBank/DDBJ databases">
        <authorList>
            <person name="Varghese N."/>
            <person name="Submissions S."/>
        </authorList>
    </citation>
    <scope>NUCLEOTIDE SEQUENCE [LARGE SCALE GENOMIC DNA]</scope>
    <source>
        <strain evidence="2">DSM 22361</strain>
    </source>
</reference>
<gene>
    <name evidence="1" type="ORF">SAMN05421877_10556</name>
</gene>
<dbReference type="AlphaFoldDB" id="A0A1H5XMU1"/>